<dbReference type="OrthoDB" id="552674at2759"/>
<proteinExistence type="predicted"/>
<dbReference type="EMBL" id="BEGY01000023">
    <property type="protein sequence ID" value="GAX77321.1"/>
    <property type="molecule type" value="Genomic_DNA"/>
</dbReference>
<organism evidence="2 3">
    <name type="scientific">Chlamydomonas eustigma</name>
    <dbReference type="NCBI Taxonomy" id="1157962"/>
    <lineage>
        <taxon>Eukaryota</taxon>
        <taxon>Viridiplantae</taxon>
        <taxon>Chlorophyta</taxon>
        <taxon>core chlorophytes</taxon>
        <taxon>Chlorophyceae</taxon>
        <taxon>CS clade</taxon>
        <taxon>Chlamydomonadales</taxon>
        <taxon>Chlamydomonadaceae</taxon>
        <taxon>Chlamydomonas</taxon>
    </lineage>
</organism>
<name>A0A250X2M3_9CHLO</name>
<accession>A0A250X2M3</accession>
<evidence type="ECO:0000313" key="3">
    <source>
        <dbReference type="Proteomes" id="UP000232323"/>
    </source>
</evidence>
<feature type="compositionally biased region" description="Low complexity" evidence="1">
    <location>
        <begin position="357"/>
        <end position="369"/>
    </location>
</feature>
<protein>
    <submittedName>
        <fullName evidence="2">Uncharacterized protein</fullName>
    </submittedName>
</protein>
<comment type="caution">
    <text evidence="2">The sequence shown here is derived from an EMBL/GenBank/DDBJ whole genome shotgun (WGS) entry which is preliminary data.</text>
</comment>
<reference evidence="2 3" key="1">
    <citation type="submission" date="2017-08" db="EMBL/GenBank/DDBJ databases">
        <title>Acidophilic green algal genome provides insights into adaptation to an acidic environment.</title>
        <authorList>
            <person name="Hirooka S."/>
            <person name="Hirose Y."/>
            <person name="Kanesaki Y."/>
            <person name="Higuchi S."/>
            <person name="Fujiwara T."/>
            <person name="Onuma R."/>
            <person name="Era A."/>
            <person name="Ohbayashi R."/>
            <person name="Uzuka A."/>
            <person name="Nozaki H."/>
            <person name="Yoshikawa H."/>
            <person name="Miyagishima S.Y."/>
        </authorList>
    </citation>
    <scope>NUCLEOTIDE SEQUENCE [LARGE SCALE GENOMIC DNA]</scope>
    <source>
        <strain evidence="2 3">NIES-2499</strain>
    </source>
</reference>
<dbReference type="STRING" id="1157962.A0A250X2M3"/>
<gene>
    <name evidence="2" type="ORF">CEUSTIGMA_g4767.t1</name>
</gene>
<evidence type="ECO:0000313" key="2">
    <source>
        <dbReference type="EMBL" id="GAX77321.1"/>
    </source>
</evidence>
<dbReference type="AlphaFoldDB" id="A0A250X2M3"/>
<feature type="region of interest" description="Disordered" evidence="1">
    <location>
        <begin position="351"/>
        <end position="375"/>
    </location>
</feature>
<sequence length="526" mass="55464">MEEEEDRSTRPNQAFLARVIGGVTRGNQRVIDCNASKAAQKAVGSHGAASLRPALQQAKKKGHQAVRHAVLSAAAQQKLILCSALLSEVAHSFGFKLKIRNPYNVVEVGASQDQAVETVACKAQAATINAEADGITLPTFSVFSTDADNVTDGQLQPPLHHVTHAELQPLDVTILAEGDDDDGDIEEEVNFSDDKAANAQVRRRVTRSRTSAVNASTPRPQVQLMNRLTASALGAIGLGGRRAASMGTAGAHNAVTAAISKRRALLMKRQTGPVTTTAVSAGVKVENEHAQVELADEGGQSMRTDTTHVSPMIRMEELDEHVKNEISGKSTAAQKRALALHPLLTASTMTPTERASHSLLSSSSTAQSAGVEHNNSSTAMHLSINQQVGSPRGRHSHTAAVHVAETSQLSSERIIRASTKKKMLDRMNDAKNLNTSLKVGESSPLELHQLELPDSSGNNTRVLPVDNNIIVSQVAASPKPSSKSTAAAVPAVPLASGAKRSAVGSPMGVTGLFGAALRDIKKVKDI</sequence>
<dbReference type="Proteomes" id="UP000232323">
    <property type="component" value="Unassembled WGS sequence"/>
</dbReference>
<evidence type="ECO:0000256" key="1">
    <source>
        <dbReference type="SAM" id="MobiDB-lite"/>
    </source>
</evidence>
<keyword evidence="3" id="KW-1185">Reference proteome</keyword>